<keyword evidence="2" id="KW-1185">Reference proteome</keyword>
<protein>
    <recommendedName>
        <fullName evidence="3">Lipoprotein</fullName>
    </recommendedName>
</protein>
<proteinExistence type="predicted"/>
<organism evidence="1 2">
    <name type="scientific">Flavobacterium aureirubrum</name>
    <dbReference type="NCBI Taxonomy" id="3133147"/>
    <lineage>
        <taxon>Bacteria</taxon>
        <taxon>Pseudomonadati</taxon>
        <taxon>Bacteroidota</taxon>
        <taxon>Flavobacteriia</taxon>
        <taxon>Flavobacteriales</taxon>
        <taxon>Flavobacteriaceae</taxon>
        <taxon>Flavobacterium</taxon>
    </lineage>
</organism>
<dbReference type="PROSITE" id="PS51257">
    <property type="entry name" value="PROKAR_LIPOPROTEIN"/>
    <property type="match status" value="1"/>
</dbReference>
<dbReference type="EMBL" id="JBCGDO010000012">
    <property type="protein sequence ID" value="MEM0542963.1"/>
    <property type="molecule type" value="Genomic_DNA"/>
</dbReference>
<name>A0ABU9N8M0_9FLAO</name>
<sequence>MKTRILLFTLSILVSCEVRFNDLFITRFKTNKIVINLYNSKDTKERSRELTSFIPEKVYEVTSDAQFTSFDTLLKNCLKTGYCCCPEATYSISFYDKNKELDIFYVDTIEFKNKVRIYEGSFQYSYLIEKEKWRNFLKEIELKK</sequence>
<evidence type="ECO:0008006" key="3">
    <source>
        <dbReference type="Google" id="ProtNLM"/>
    </source>
</evidence>
<comment type="caution">
    <text evidence="1">The sequence shown here is derived from an EMBL/GenBank/DDBJ whole genome shotgun (WGS) entry which is preliminary data.</text>
</comment>
<dbReference type="Proteomes" id="UP001460072">
    <property type="component" value="Unassembled WGS sequence"/>
</dbReference>
<evidence type="ECO:0000313" key="2">
    <source>
        <dbReference type="Proteomes" id="UP001460072"/>
    </source>
</evidence>
<reference evidence="1 2" key="1">
    <citation type="submission" date="2024-03" db="EMBL/GenBank/DDBJ databases">
        <title>Two novel species of the genus Flavobacterium exhibiting potentially degradation of complex polysaccharides.</title>
        <authorList>
            <person name="Lian X."/>
        </authorList>
    </citation>
    <scope>NUCLEOTIDE SEQUENCE [LARGE SCALE GENOMIC DNA]</scope>
    <source>
        <strain evidence="2">j3</strain>
    </source>
</reference>
<evidence type="ECO:0000313" key="1">
    <source>
        <dbReference type="EMBL" id="MEM0542963.1"/>
    </source>
</evidence>
<gene>
    <name evidence="1" type="ORF">WFZ85_10055</name>
</gene>
<accession>A0ABU9N8M0</accession>
<dbReference type="RefSeq" id="WP_342696165.1">
    <property type="nucleotide sequence ID" value="NZ_JBCGDO010000012.1"/>
</dbReference>